<feature type="compositionally biased region" description="Basic and acidic residues" evidence="1">
    <location>
        <begin position="84"/>
        <end position="98"/>
    </location>
</feature>
<evidence type="ECO:0000256" key="1">
    <source>
        <dbReference type="SAM" id="MobiDB-lite"/>
    </source>
</evidence>
<sequence>MMAVSRRTDRFSPCWRSEAGAWRPSIGYLLVAAALVLWGLGYGWLSGPPASPVEMTSAPASLPSAPATQAAGWPMLSKAPAEQPKADEPTIRVGREGDQDPTPDITSFIPKGQVPTMNEVITRLHQAGIRTGLGAFNPPGTRPPMVGLAVPEGYTLPEGYVRHYQATDDGQRIEPILMFAPDRPFFDANNQPIPIPEDRVVTPELAPPGFPIRRIVIPPPVDTGHAKP</sequence>
<dbReference type="AlphaFoldDB" id="A0A840MI04"/>
<keyword evidence="2" id="KW-1133">Transmembrane helix</keyword>
<evidence type="ECO:0000256" key="2">
    <source>
        <dbReference type="SAM" id="Phobius"/>
    </source>
</evidence>
<comment type="caution">
    <text evidence="3">The sequence shown here is derived from an EMBL/GenBank/DDBJ whole genome shotgun (WGS) entry which is preliminary data.</text>
</comment>
<evidence type="ECO:0000313" key="3">
    <source>
        <dbReference type="EMBL" id="MBB5018030.1"/>
    </source>
</evidence>
<organism evidence="3 4">
    <name type="scientific">Chitinivorax tropicus</name>
    <dbReference type="NCBI Taxonomy" id="714531"/>
    <lineage>
        <taxon>Bacteria</taxon>
        <taxon>Pseudomonadati</taxon>
        <taxon>Pseudomonadota</taxon>
        <taxon>Betaproteobacteria</taxon>
        <taxon>Chitinivorax</taxon>
    </lineage>
</organism>
<dbReference type="Proteomes" id="UP000575898">
    <property type="component" value="Unassembled WGS sequence"/>
</dbReference>
<name>A0A840MI04_9PROT</name>
<dbReference type="RefSeq" id="WP_246490876.1">
    <property type="nucleotide sequence ID" value="NZ_JACHHY010000006.1"/>
</dbReference>
<accession>A0A840MI04</accession>
<keyword evidence="2" id="KW-0812">Transmembrane</keyword>
<evidence type="ECO:0000313" key="4">
    <source>
        <dbReference type="Proteomes" id="UP000575898"/>
    </source>
</evidence>
<keyword evidence="4" id="KW-1185">Reference proteome</keyword>
<protein>
    <submittedName>
        <fullName evidence="3">Uncharacterized protein</fullName>
    </submittedName>
</protein>
<feature type="region of interest" description="Disordered" evidence="1">
    <location>
        <begin position="80"/>
        <end position="111"/>
    </location>
</feature>
<proteinExistence type="predicted"/>
<dbReference type="EMBL" id="JACHHY010000006">
    <property type="protein sequence ID" value="MBB5018030.1"/>
    <property type="molecule type" value="Genomic_DNA"/>
</dbReference>
<gene>
    <name evidence="3" type="ORF">HNQ59_001315</name>
</gene>
<reference evidence="3 4" key="1">
    <citation type="submission" date="2020-08" db="EMBL/GenBank/DDBJ databases">
        <title>Genomic Encyclopedia of Type Strains, Phase IV (KMG-IV): sequencing the most valuable type-strain genomes for metagenomic binning, comparative biology and taxonomic classification.</title>
        <authorList>
            <person name="Goeker M."/>
        </authorList>
    </citation>
    <scope>NUCLEOTIDE SEQUENCE [LARGE SCALE GENOMIC DNA]</scope>
    <source>
        <strain evidence="3 4">DSM 27165</strain>
    </source>
</reference>
<feature type="transmembrane region" description="Helical" evidence="2">
    <location>
        <begin position="26"/>
        <end position="45"/>
    </location>
</feature>
<keyword evidence="2" id="KW-0472">Membrane</keyword>